<dbReference type="AlphaFoldDB" id="A0A932I3K8"/>
<dbReference type="InterPro" id="IPR029442">
    <property type="entry name" value="GyrI-like"/>
</dbReference>
<evidence type="ECO:0000259" key="1">
    <source>
        <dbReference type="SMART" id="SM00871"/>
    </source>
</evidence>
<proteinExistence type="predicted"/>
<protein>
    <submittedName>
        <fullName evidence="2">GyrI-like domain-containing protein</fullName>
    </submittedName>
</protein>
<dbReference type="SMART" id="SM00871">
    <property type="entry name" value="AraC_E_bind"/>
    <property type="match status" value="1"/>
</dbReference>
<reference evidence="2" key="1">
    <citation type="submission" date="2020-07" db="EMBL/GenBank/DDBJ databases">
        <title>Huge and variable diversity of episymbiotic CPR bacteria and DPANN archaea in groundwater ecosystems.</title>
        <authorList>
            <person name="He C.Y."/>
            <person name="Keren R."/>
            <person name="Whittaker M."/>
            <person name="Farag I.F."/>
            <person name="Doudna J."/>
            <person name="Cate J.H.D."/>
            <person name="Banfield J.F."/>
        </authorList>
    </citation>
    <scope>NUCLEOTIDE SEQUENCE</scope>
    <source>
        <strain evidence="2">NC_groundwater_763_Ag_S-0.2um_68_21</strain>
    </source>
</reference>
<feature type="domain" description="AraC effector-binding" evidence="1">
    <location>
        <begin position="4"/>
        <end position="147"/>
    </location>
</feature>
<dbReference type="PANTHER" id="PTHR40055">
    <property type="entry name" value="TRANSCRIPTIONAL REGULATOR YGIV-RELATED"/>
    <property type="match status" value="1"/>
</dbReference>
<comment type="caution">
    <text evidence="2">The sequence shown here is derived from an EMBL/GenBank/DDBJ whole genome shotgun (WGS) entry which is preliminary data.</text>
</comment>
<dbReference type="InterPro" id="IPR010499">
    <property type="entry name" value="AraC_E-bd"/>
</dbReference>
<evidence type="ECO:0000313" key="2">
    <source>
        <dbReference type="EMBL" id="MBI3129260.1"/>
    </source>
</evidence>
<accession>A0A932I3K8</accession>
<dbReference type="Gene3D" id="3.20.80.10">
    <property type="entry name" value="Regulatory factor, effector binding domain"/>
    <property type="match status" value="1"/>
</dbReference>
<sequence>MAIETIRVEQREHQRGAALAVEGDATPEAVGRAWGRLLLRCKGVPSAGPAFGLRHPDGRYEACWALFPGHPLPEGLHETEAPGGWYAAAVHAGPYDGIEETLRLILDEWLPHGGFRRREGPIAERLLTDPREVAEGELRTEILVPLRPDPAE</sequence>
<organism evidence="2 3">
    <name type="scientific">Tectimicrobiota bacterium</name>
    <dbReference type="NCBI Taxonomy" id="2528274"/>
    <lineage>
        <taxon>Bacteria</taxon>
        <taxon>Pseudomonadati</taxon>
        <taxon>Nitrospinota/Tectimicrobiota group</taxon>
        <taxon>Candidatus Tectimicrobiota</taxon>
    </lineage>
</organism>
<dbReference type="InterPro" id="IPR011256">
    <property type="entry name" value="Reg_factor_effector_dom_sf"/>
</dbReference>
<gene>
    <name evidence="2" type="ORF">HYZ11_16755</name>
</gene>
<evidence type="ECO:0000313" key="3">
    <source>
        <dbReference type="Proteomes" id="UP000782312"/>
    </source>
</evidence>
<dbReference type="EMBL" id="JACPUR010000039">
    <property type="protein sequence ID" value="MBI3129260.1"/>
    <property type="molecule type" value="Genomic_DNA"/>
</dbReference>
<dbReference type="PANTHER" id="PTHR40055:SF1">
    <property type="entry name" value="TRANSCRIPTIONAL REGULATOR YGIV-RELATED"/>
    <property type="match status" value="1"/>
</dbReference>
<dbReference type="Proteomes" id="UP000782312">
    <property type="component" value="Unassembled WGS sequence"/>
</dbReference>
<dbReference type="Pfam" id="PF06445">
    <property type="entry name" value="GyrI-like"/>
    <property type="match status" value="1"/>
</dbReference>
<dbReference type="InterPro" id="IPR050908">
    <property type="entry name" value="SmbC-like"/>
</dbReference>
<dbReference type="SUPFAM" id="SSF55136">
    <property type="entry name" value="Probable bacterial effector-binding domain"/>
    <property type="match status" value="1"/>
</dbReference>
<name>A0A932I3K8_UNCTE</name>